<dbReference type="Proteomes" id="UP001057402">
    <property type="component" value="Chromosome 12"/>
</dbReference>
<comment type="caution">
    <text evidence="1">The sequence shown here is derived from an EMBL/GenBank/DDBJ whole genome shotgun (WGS) entry which is preliminary data.</text>
</comment>
<gene>
    <name evidence="1" type="ORF">MLD38_038727</name>
</gene>
<evidence type="ECO:0000313" key="2">
    <source>
        <dbReference type="Proteomes" id="UP001057402"/>
    </source>
</evidence>
<reference evidence="2" key="1">
    <citation type="journal article" date="2023" name="Front. Plant Sci.">
        <title>Chromosomal-level genome assembly of Melastoma candidum provides insights into trichome evolution.</title>
        <authorList>
            <person name="Zhong Y."/>
            <person name="Wu W."/>
            <person name="Sun C."/>
            <person name="Zou P."/>
            <person name="Liu Y."/>
            <person name="Dai S."/>
            <person name="Zhou R."/>
        </authorList>
    </citation>
    <scope>NUCLEOTIDE SEQUENCE [LARGE SCALE GENOMIC DNA]</scope>
</reference>
<proteinExistence type="predicted"/>
<evidence type="ECO:0000313" key="1">
    <source>
        <dbReference type="EMBL" id="KAI4303048.1"/>
    </source>
</evidence>
<dbReference type="EMBL" id="CM042891">
    <property type="protein sequence ID" value="KAI4303048.1"/>
    <property type="molecule type" value="Genomic_DNA"/>
</dbReference>
<accession>A0ACB9L0H0</accession>
<protein>
    <submittedName>
        <fullName evidence="1">Uncharacterized protein</fullName>
    </submittedName>
</protein>
<sequence length="82" mass="9250">MGKSSFFSIFNIFKPCCCFSSSCDDYGYMPEDAGPIGRRIRPSDEDQGYWTAEPGIDRKASDFIARFYASRMTDPARQTLAV</sequence>
<organism evidence="1 2">
    <name type="scientific">Melastoma candidum</name>
    <dbReference type="NCBI Taxonomy" id="119954"/>
    <lineage>
        <taxon>Eukaryota</taxon>
        <taxon>Viridiplantae</taxon>
        <taxon>Streptophyta</taxon>
        <taxon>Embryophyta</taxon>
        <taxon>Tracheophyta</taxon>
        <taxon>Spermatophyta</taxon>
        <taxon>Magnoliopsida</taxon>
        <taxon>eudicotyledons</taxon>
        <taxon>Gunneridae</taxon>
        <taxon>Pentapetalae</taxon>
        <taxon>rosids</taxon>
        <taxon>malvids</taxon>
        <taxon>Myrtales</taxon>
        <taxon>Melastomataceae</taxon>
        <taxon>Melastomatoideae</taxon>
        <taxon>Melastomateae</taxon>
        <taxon>Melastoma</taxon>
    </lineage>
</organism>
<name>A0ACB9L0H0_9MYRT</name>
<keyword evidence="2" id="KW-1185">Reference proteome</keyword>